<name>A0A1X7PUU1_9HYPH</name>
<dbReference type="AlphaFoldDB" id="A0A1X7PUU1"/>
<organism evidence="1 2">
    <name type="scientific">Mesorhizobium australicum</name>
    <dbReference type="NCBI Taxonomy" id="536018"/>
    <lineage>
        <taxon>Bacteria</taxon>
        <taxon>Pseudomonadati</taxon>
        <taxon>Pseudomonadota</taxon>
        <taxon>Alphaproteobacteria</taxon>
        <taxon>Hyphomicrobiales</taxon>
        <taxon>Phyllobacteriaceae</taxon>
        <taxon>Mesorhizobium</taxon>
    </lineage>
</organism>
<evidence type="ECO:0000313" key="1">
    <source>
        <dbReference type="EMBL" id="SMH55788.1"/>
    </source>
</evidence>
<dbReference type="Proteomes" id="UP000193083">
    <property type="component" value="Unassembled WGS sequence"/>
</dbReference>
<protein>
    <submittedName>
        <fullName evidence="1">Uncharacterized protein</fullName>
    </submittedName>
</protein>
<dbReference type="EMBL" id="FXBL01000004">
    <property type="protein sequence ID" value="SMH55788.1"/>
    <property type="molecule type" value="Genomic_DNA"/>
</dbReference>
<accession>A0A1X7PUU1</accession>
<proteinExistence type="predicted"/>
<sequence>MGFRRILLLSATGLAIAVLSAVIWMTARPELLANSLTQRIMSQSTVWGTPVPLTPEPLQNHADRQSVERSILKAGFERATETTAWRYRSEIELGKDVYVREADRFPCQIKHYVVVAFDSADSLAEATGFEHEHGCL</sequence>
<keyword evidence="2" id="KW-1185">Reference proteome</keyword>
<reference evidence="1 2" key="1">
    <citation type="submission" date="2017-04" db="EMBL/GenBank/DDBJ databases">
        <authorList>
            <person name="Afonso C.L."/>
            <person name="Miller P.J."/>
            <person name="Scott M.A."/>
            <person name="Spackman E."/>
            <person name="Goraichik I."/>
            <person name="Dimitrov K.M."/>
            <person name="Suarez D.L."/>
            <person name="Swayne D.E."/>
        </authorList>
    </citation>
    <scope>NUCLEOTIDE SEQUENCE [LARGE SCALE GENOMIC DNA]</scope>
    <source>
        <strain evidence="1 2">B5P</strain>
    </source>
</reference>
<evidence type="ECO:0000313" key="2">
    <source>
        <dbReference type="Proteomes" id="UP000193083"/>
    </source>
</evidence>
<gene>
    <name evidence="1" type="ORF">SAMN02982922_5393</name>
</gene>